<dbReference type="PANTHER" id="PTHR31684">
    <property type="entry name" value="COILED-COIL DOMAIN-CONTAINING PROTEIN 43"/>
    <property type="match status" value="1"/>
</dbReference>
<dbReference type="Proteomes" id="UP000494165">
    <property type="component" value="Unassembled WGS sequence"/>
</dbReference>
<dbReference type="Pfam" id="PF26091">
    <property type="entry name" value="PWI_CCDC43"/>
    <property type="match status" value="1"/>
</dbReference>
<dbReference type="AlphaFoldDB" id="A0A8S1E2S5"/>
<evidence type="ECO:0000256" key="3">
    <source>
        <dbReference type="ARBA" id="ARBA00023054"/>
    </source>
</evidence>
<accession>A0A8S1E2S5</accession>
<feature type="compositionally biased region" description="Basic and acidic residues" evidence="4">
    <location>
        <begin position="171"/>
        <end position="213"/>
    </location>
</feature>
<sequence length="225" mass="25779">MACALADDDFDSWLIVKLQALNTDETVFSSYIKGILEGDDPEDEKNESLKEILSGITENQISSLRDEIVEKWQHFSNLKEEEAAATQAKQEDVDERLVRLMESKAKPTIAVRNYTEEERKLKEAILLKYENVADADDDGEDQEDVAALSGPAAVAEKTANKSSKASIEKNTNFEDVVRADKEKRERAKQEAMQKKEKDKEDREKQKQAQQEKKEKRKTQKGERRR</sequence>
<name>A0A8S1E2S5_9INSE</name>
<keyword evidence="3" id="KW-0175">Coiled coil</keyword>
<comment type="similarity">
    <text evidence="1">Belongs to the CCDC43 family.</text>
</comment>
<dbReference type="InterPro" id="IPR058771">
    <property type="entry name" value="PWI_CCDC43"/>
</dbReference>
<evidence type="ECO:0000313" key="7">
    <source>
        <dbReference type="Proteomes" id="UP000494165"/>
    </source>
</evidence>
<dbReference type="PANTHER" id="PTHR31684:SF2">
    <property type="entry name" value="COILED-COIL DOMAIN-CONTAINING PROTEIN 43"/>
    <property type="match status" value="1"/>
</dbReference>
<feature type="compositionally biased region" description="Basic residues" evidence="4">
    <location>
        <begin position="214"/>
        <end position="225"/>
    </location>
</feature>
<protein>
    <recommendedName>
        <fullName evidence="2">Coiled-coil domain-containing protein 43</fullName>
    </recommendedName>
</protein>
<comment type="caution">
    <text evidence="6">The sequence shown here is derived from an EMBL/GenBank/DDBJ whole genome shotgun (WGS) entry which is preliminary data.</text>
</comment>
<evidence type="ECO:0000256" key="1">
    <source>
        <dbReference type="ARBA" id="ARBA00005305"/>
    </source>
</evidence>
<feature type="domain" description="CCDC43 PWI-like" evidence="5">
    <location>
        <begin position="6"/>
        <end position="76"/>
    </location>
</feature>
<evidence type="ECO:0000256" key="4">
    <source>
        <dbReference type="SAM" id="MobiDB-lite"/>
    </source>
</evidence>
<evidence type="ECO:0000259" key="5">
    <source>
        <dbReference type="Pfam" id="PF26091"/>
    </source>
</evidence>
<feature type="compositionally biased region" description="Polar residues" evidence="4">
    <location>
        <begin position="160"/>
        <end position="170"/>
    </location>
</feature>
<feature type="region of interest" description="Disordered" evidence="4">
    <location>
        <begin position="136"/>
        <end position="225"/>
    </location>
</feature>
<evidence type="ECO:0000313" key="6">
    <source>
        <dbReference type="EMBL" id="CAB3384520.1"/>
    </source>
</evidence>
<reference evidence="6 7" key="1">
    <citation type="submission" date="2020-04" db="EMBL/GenBank/DDBJ databases">
        <authorList>
            <person name="Alioto T."/>
            <person name="Alioto T."/>
            <person name="Gomez Garrido J."/>
        </authorList>
    </citation>
    <scope>NUCLEOTIDE SEQUENCE [LARGE SCALE GENOMIC DNA]</scope>
</reference>
<organism evidence="6 7">
    <name type="scientific">Cloeon dipterum</name>
    <dbReference type="NCBI Taxonomy" id="197152"/>
    <lineage>
        <taxon>Eukaryota</taxon>
        <taxon>Metazoa</taxon>
        <taxon>Ecdysozoa</taxon>
        <taxon>Arthropoda</taxon>
        <taxon>Hexapoda</taxon>
        <taxon>Insecta</taxon>
        <taxon>Pterygota</taxon>
        <taxon>Palaeoptera</taxon>
        <taxon>Ephemeroptera</taxon>
        <taxon>Pisciforma</taxon>
        <taxon>Baetidae</taxon>
        <taxon>Cloeon</taxon>
    </lineage>
</organism>
<dbReference type="OrthoDB" id="2187466at2759"/>
<dbReference type="EMBL" id="CADEPI010000355">
    <property type="protein sequence ID" value="CAB3384520.1"/>
    <property type="molecule type" value="Genomic_DNA"/>
</dbReference>
<evidence type="ECO:0000256" key="2">
    <source>
        <dbReference type="ARBA" id="ARBA00016648"/>
    </source>
</evidence>
<gene>
    <name evidence="6" type="ORF">CLODIP_2_CD07635</name>
</gene>
<proteinExistence type="inferred from homology"/>
<keyword evidence="7" id="KW-1185">Reference proteome</keyword>
<dbReference type="InterPro" id="IPR037666">
    <property type="entry name" value="CCDC43"/>
</dbReference>